<dbReference type="AlphaFoldDB" id="X1FBF5"/>
<protein>
    <submittedName>
        <fullName evidence="1">Uncharacterized protein</fullName>
    </submittedName>
</protein>
<evidence type="ECO:0000313" key="1">
    <source>
        <dbReference type="EMBL" id="GAH26739.1"/>
    </source>
</evidence>
<feature type="non-terminal residue" evidence="1">
    <location>
        <position position="1"/>
    </location>
</feature>
<accession>X1FBF5</accession>
<dbReference type="EMBL" id="BARU01002322">
    <property type="protein sequence ID" value="GAH26739.1"/>
    <property type="molecule type" value="Genomic_DNA"/>
</dbReference>
<comment type="caution">
    <text evidence="1">The sequence shown here is derived from an EMBL/GenBank/DDBJ whole genome shotgun (WGS) entry which is preliminary data.</text>
</comment>
<proteinExistence type="predicted"/>
<gene>
    <name evidence="1" type="ORF">S03H2_05538</name>
</gene>
<reference evidence="1" key="1">
    <citation type="journal article" date="2014" name="Front. Microbiol.">
        <title>High frequency of phylogenetically diverse reductive dehalogenase-homologous genes in deep subseafloor sedimentary metagenomes.</title>
        <authorList>
            <person name="Kawai M."/>
            <person name="Futagami T."/>
            <person name="Toyoda A."/>
            <person name="Takaki Y."/>
            <person name="Nishi S."/>
            <person name="Hori S."/>
            <person name="Arai W."/>
            <person name="Tsubouchi T."/>
            <person name="Morono Y."/>
            <person name="Uchiyama I."/>
            <person name="Ito T."/>
            <person name="Fujiyama A."/>
            <person name="Inagaki F."/>
            <person name="Takami H."/>
        </authorList>
    </citation>
    <scope>NUCLEOTIDE SEQUENCE</scope>
    <source>
        <strain evidence="1">Expedition CK06-06</strain>
    </source>
</reference>
<name>X1FBF5_9ZZZZ</name>
<organism evidence="1">
    <name type="scientific">marine sediment metagenome</name>
    <dbReference type="NCBI Taxonomy" id="412755"/>
    <lineage>
        <taxon>unclassified sequences</taxon>
        <taxon>metagenomes</taxon>
        <taxon>ecological metagenomes</taxon>
    </lineage>
</organism>
<sequence length="127" mass="15221">EFRLARGRYDVYIVAKAKPPKPGEDYYTDITGWVMGYDPIEEQDYFYFSIGTVNVKKKEGWQDATHIFEVSYSEDPFKGEWLSITYPVWVFDYLSMLESEQGMEDTAYFWQYDNHGNKLVKVRFYKR</sequence>